<feature type="repeat" description="TPR" evidence="1">
    <location>
        <begin position="186"/>
        <end position="219"/>
    </location>
</feature>
<dbReference type="Pfam" id="PF13176">
    <property type="entry name" value="TPR_7"/>
    <property type="match status" value="1"/>
</dbReference>
<dbReference type="InterPro" id="IPR011990">
    <property type="entry name" value="TPR-like_helical_dom_sf"/>
</dbReference>
<feature type="repeat" description="TPR" evidence="1">
    <location>
        <begin position="16"/>
        <end position="49"/>
    </location>
</feature>
<evidence type="ECO:0000313" key="3">
    <source>
        <dbReference type="Proteomes" id="UP001244552"/>
    </source>
</evidence>
<dbReference type="SMART" id="SM00028">
    <property type="entry name" value="TPR"/>
    <property type="match status" value="8"/>
</dbReference>
<dbReference type="SUPFAM" id="SSF53756">
    <property type="entry name" value="UDP-Glycosyltransferase/glycogen phosphorylase"/>
    <property type="match status" value="1"/>
</dbReference>
<evidence type="ECO:0000256" key="1">
    <source>
        <dbReference type="PROSITE-ProRule" id="PRU00339"/>
    </source>
</evidence>
<dbReference type="InterPro" id="IPR052384">
    <property type="entry name" value="TMTC_O-mannosyltransferase"/>
</dbReference>
<evidence type="ECO:0000313" key="2">
    <source>
        <dbReference type="EMBL" id="MDQ0536500.1"/>
    </source>
</evidence>
<proteinExistence type="predicted"/>
<reference evidence="2 3" key="1">
    <citation type="submission" date="2023-07" db="EMBL/GenBank/DDBJ databases">
        <title>Genomic Encyclopedia of Type Strains, Phase IV (KMG-IV): sequencing the most valuable type-strain genomes for metagenomic binning, comparative biology and taxonomic classification.</title>
        <authorList>
            <person name="Goeker M."/>
        </authorList>
    </citation>
    <scope>NUCLEOTIDE SEQUENCE [LARGE SCALE GENOMIC DNA]</scope>
    <source>
        <strain evidence="2 3">DSM 19922</strain>
    </source>
</reference>
<organism evidence="2 3">
    <name type="scientific">Azospirillum picis</name>
    <dbReference type="NCBI Taxonomy" id="488438"/>
    <lineage>
        <taxon>Bacteria</taxon>
        <taxon>Pseudomonadati</taxon>
        <taxon>Pseudomonadota</taxon>
        <taxon>Alphaproteobacteria</taxon>
        <taxon>Rhodospirillales</taxon>
        <taxon>Azospirillaceae</taxon>
        <taxon>Azospirillum</taxon>
    </lineage>
</organism>
<dbReference type="SUPFAM" id="SSF48452">
    <property type="entry name" value="TPR-like"/>
    <property type="match status" value="1"/>
</dbReference>
<dbReference type="Proteomes" id="UP001244552">
    <property type="component" value="Unassembled WGS sequence"/>
</dbReference>
<dbReference type="EMBL" id="JAUSVU010000027">
    <property type="protein sequence ID" value="MDQ0536500.1"/>
    <property type="molecule type" value="Genomic_DNA"/>
</dbReference>
<dbReference type="InterPro" id="IPR019734">
    <property type="entry name" value="TPR_rpt"/>
</dbReference>
<dbReference type="Pfam" id="PF13432">
    <property type="entry name" value="TPR_16"/>
    <property type="match status" value="2"/>
</dbReference>
<gene>
    <name evidence="2" type="ORF">QO018_005397</name>
</gene>
<dbReference type="PROSITE" id="PS50293">
    <property type="entry name" value="TPR_REGION"/>
    <property type="match status" value="1"/>
</dbReference>
<dbReference type="RefSeq" id="WP_209989239.1">
    <property type="nucleotide sequence ID" value="NZ_JAGINO010000027.1"/>
</dbReference>
<dbReference type="Gene3D" id="3.40.50.2000">
    <property type="entry name" value="Glycogen Phosphorylase B"/>
    <property type="match status" value="1"/>
</dbReference>
<protein>
    <submittedName>
        <fullName evidence="2">Flp pilus assembly protein TadD</fullName>
    </submittedName>
</protein>
<dbReference type="Gene3D" id="1.25.40.10">
    <property type="entry name" value="Tetratricopeptide repeat domain"/>
    <property type="match status" value="3"/>
</dbReference>
<name>A0ABU0MSQ5_9PROT</name>
<dbReference type="PROSITE" id="PS50005">
    <property type="entry name" value="TPR"/>
    <property type="match status" value="3"/>
</dbReference>
<dbReference type="PANTHER" id="PTHR44216">
    <property type="entry name" value="PROTEIN O-MANNOSYL-TRANSFERASE TMTC2"/>
    <property type="match status" value="1"/>
</dbReference>
<dbReference type="PANTHER" id="PTHR44216:SF3">
    <property type="entry name" value="PROTEIN O-MANNOSYL-TRANSFERASE TMTC2"/>
    <property type="match status" value="1"/>
</dbReference>
<comment type="caution">
    <text evidence="2">The sequence shown here is derived from an EMBL/GenBank/DDBJ whole genome shotgun (WGS) entry which is preliminary data.</text>
</comment>
<accession>A0ABU0MSQ5</accession>
<dbReference type="Pfam" id="PF13374">
    <property type="entry name" value="TPR_10"/>
    <property type="match status" value="1"/>
</dbReference>
<keyword evidence="1" id="KW-0802">TPR repeat</keyword>
<keyword evidence="3" id="KW-1185">Reference proteome</keyword>
<feature type="repeat" description="TPR" evidence="1">
    <location>
        <begin position="220"/>
        <end position="253"/>
    </location>
</feature>
<sequence>MEQPGAVVTTIHQPDPAALLQAGMAHHGAGRSAQAEALYRQALDVRPNHPDALHLLGVLALQAGNPTAAAGLIGQAIRFDPGNPIFFSNLAIVLRRLGRREDAAAICRRALALAPDFADALNNLSNILSDQADYGREATALHRLLLLKPFLTDQRMQLGRALLMAGRPEEAVEAFMTLLGILPASAAGYTNLGVALRRLGRLDEAVAAYRSALGFSPNEPGTLNNLGIALQERGAYAEAVACFHHAIAVKPEDAATHLNLSLAARDEMRVDASIALARRAVLLDPLLAEGHTALGFGLLLQGRLKEGFAEYEWRSRMADFPSPRRGFTSPTWDGSELTGRTLLIHDEQGVGDTIMLARYAPLLQARGVHVHLECNKQLVRLLSSMPGIDGVIGRFEPPPPHDAHIALASVPDRIGTTLYTIPDQVPYLRAEPALVKAWSGRLPLPGDGRLRVGLVWAGNPEFKGDRLRSPGLAAFRPLLDVGGVAFYGLQKGPGRRDLEQDGPLPANFTDLGAAIGDFADTAAIMEQLDLVISSCTGPAHLAGALGRPVWTVLPFAPDWRWLEHGVCTPWYPTMRLFRQERPGDWTGVVHLVRTALAARARDKSLEVLGER</sequence>